<dbReference type="EMBL" id="AP014809">
    <property type="protein sequence ID" value="BAU89936.1"/>
    <property type="molecule type" value="Genomic_DNA"/>
</dbReference>
<feature type="compositionally biased region" description="Acidic residues" evidence="1">
    <location>
        <begin position="95"/>
        <end position="104"/>
    </location>
</feature>
<sequence length="215" mass="23593">MHDLMHDSPSDALITISAAARRLGIDRSVLSRQIKDGLVRSHGQKVIFSEVLADRAANIDLTRSGRRAGRAAHQDQRPAPPRASDRASPGARPDEDNDGEEVDSQETVLVDGKLMTLGKARALKETYLALLRQQEFDVKAGTLVDRAAAEKAFFEEARVVRDGLLAWPARIAIEAAEEIQIDRSTGKVDPRSLTAVLDRHMKQQLTEMGEPDSPV</sequence>
<proteinExistence type="predicted"/>
<dbReference type="AlphaFoldDB" id="A0A160PC30"/>
<organism evidence="2 3">
    <name type="scientific">Methylorubrum populi</name>
    <dbReference type="NCBI Taxonomy" id="223967"/>
    <lineage>
        <taxon>Bacteria</taxon>
        <taxon>Pseudomonadati</taxon>
        <taxon>Pseudomonadota</taxon>
        <taxon>Alphaproteobacteria</taxon>
        <taxon>Hyphomicrobiales</taxon>
        <taxon>Methylobacteriaceae</taxon>
        <taxon>Methylorubrum</taxon>
    </lineage>
</organism>
<evidence type="ECO:0000256" key="1">
    <source>
        <dbReference type="SAM" id="MobiDB-lite"/>
    </source>
</evidence>
<feature type="region of interest" description="Disordered" evidence="1">
    <location>
        <begin position="63"/>
        <end position="106"/>
    </location>
</feature>
<gene>
    <name evidence="2" type="ORF">MPPM_1331</name>
</gene>
<dbReference type="OrthoDB" id="8410509at2"/>
<dbReference type="RefSeq" id="WP_096484350.1">
    <property type="nucleotide sequence ID" value="NZ_AP014809.1"/>
</dbReference>
<name>A0A160PC30_9HYPH</name>
<protein>
    <recommendedName>
        <fullName evidence="4">Helix-turn-helix domain-containing protein</fullName>
    </recommendedName>
</protein>
<evidence type="ECO:0000313" key="2">
    <source>
        <dbReference type="EMBL" id="BAU89936.1"/>
    </source>
</evidence>
<evidence type="ECO:0000313" key="3">
    <source>
        <dbReference type="Proteomes" id="UP000218288"/>
    </source>
</evidence>
<evidence type="ECO:0008006" key="4">
    <source>
        <dbReference type="Google" id="ProtNLM"/>
    </source>
</evidence>
<accession>A0A160PC30</accession>
<dbReference type="Proteomes" id="UP000218288">
    <property type="component" value="Chromosome"/>
</dbReference>
<reference evidence="2 3" key="1">
    <citation type="journal article" date="2016" name="Genome Announc.">
        <title>Complete Genome Sequence of Methylobacterium populi P-1M, Isolated from Pink-Pigmented Household Biofilm.</title>
        <authorList>
            <person name="Morohoshi T."/>
            <person name="Ikeda T."/>
        </authorList>
    </citation>
    <scope>NUCLEOTIDE SEQUENCE [LARGE SCALE GENOMIC DNA]</scope>
    <source>
        <strain evidence="2 3">P-1M</strain>
    </source>
</reference>